<evidence type="ECO:0008006" key="5">
    <source>
        <dbReference type="Google" id="ProtNLM"/>
    </source>
</evidence>
<feature type="compositionally biased region" description="Low complexity" evidence="1">
    <location>
        <begin position="61"/>
        <end position="73"/>
    </location>
</feature>
<feature type="compositionally biased region" description="Low complexity" evidence="1">
    <location>
        <begin position="105"/>
        <end position="116"/>
    </location>
</feature>
<dbReference type="Proteomes" id="UP000325286">
    <property type="component" value="Chromosome"/>
</dbReference>
<name>A0A5B9QWC2_9BACT</name>
<proteinExistence type="predicted"/>
<evidence type="ECO:0000256" key="2">
    <source>
        <dbReference type="SAM" id="SignalP"/>
    </source>
</evidence>
<feature type="compositionally biased region" description="Pro residues" evidence="1">
    <location>
        <begin position="121"/>
        <end position="136"/>
    </location>
</feature>
<dbReference type="KEGG" id="rul:UC8_53540"/>
<feature type="chain" id="PRO_5022748690" description="IgA FC receptor" evidence="2">
    <location>
        <begin position="23"/>
        <end position="293"/>
    </location>
</feature>
<dbReference type="AlphaFoldDB" id="A0A5B9QWC2"/>
<dbReference type="EMBL" id="CP042914">
    <property type="protein sequence ID" value="QEG43307.1"/>
    <property type="molecule type" value="Genomic_DNA"/>
</dbReference>
<feature type="region of interest" description="Disordered" evidence="1">
    <location>
        <begin position="43"/>
        <end position="75"/>
    </location>
</feature>
<organism evidence="3 4">
    <name type="scientific">Roseimaritima ulvae</name>
    <dbReference type="NCBI Taxonomy" id="980254"/>
    <lineage>
        <taxon>Bacteria</taxon>
        <taxon>Pseudomonadati</taxon>
        <taxon>Planctomycetota</taxon>
        <taxon>Planctomycetia</taxon>
        <taxon>Pirellulales</taxon>
        <taxon>Pirellulaceae</taxon>
        <taxon>Roseimaritima</taxon>
    </lineage>
</organism>
<feature type="region of interest" description="Disordered" evidence="1">
    <location>
        <begin position="90"/>
        <end position="176"/>
    </location>
</feature>
<keyword evidence="4" id="KW-1185">Reference proteome</keyword>
<feature type="signal peptide" evidence="2">
    <location>
        <begin position="1"/>
        <end position="22"/>
    </location>
</feature>
<gene>
    <name evidence="3" type="ORF">UC8_53540</name>
</gene>
<evidence type="ECO:0000313" key="3">
    <source>
        <dbReference type="EMBL" id="QEG43307.1"/>
    </source>
</evidence>
<sequence length="293" mass="29625" precursor="true">MSLRRIVCLAPLGMFVLATASAQMPGASVNQSAARAKLRPIGSPGLVDQLRQTPVPQGYGSSQQQSFSSADQQAVAKPVIQQTAMMQATGGMGLPPLGAPPPAAAQPSVAQPPAATMPTGPSTPLPGAPSSRPVPPSLAGQGLQPVPLDNQPLPNNQALPTAPQGVPAGNDLTPVPQPGLSQNMATVDNCACVSAPSTYNAGGMWDCGPAYVVPTSATVPASVPYAPPPAVIAPPVASPAVVPTAMVPTAGCKPLFTLGQDPYNVQLGQGIIGQPKAYVPGQSVRNFIRYFTP</sequence>
<reference evidence="3 4" key="1">
    <citation type="submission" date="2019-08" db="EMBL/GenBank/DDBJ databases">
        <title>Deep-cultivation of Planctomycetes and their phenomic and genomic characterization uncovers novel biology.</title>
        <authorList>
            <person name="Wiegand S."/>
            <person name="Jogler M."/>
            <person name="Boedeker C."/>
            <person name="Pinto D."/>
            <person name="Vollmers J."/>
            <person name="Rivas-Marin E."/>
            <person name="Kohn T."/>
            <person name="Peeters S.H."/>
            <person name="Heuer A."/>
            <person name="Rast P."/>
            <person name="Oberbeckmann S."/>
            <person name="Bunk B."/>
            <person name="Jeske O."/>
            <person name="Meyerdierks A."/>
            <person name="Storesund J.E."/>
            <person name="Kallscheuer N."/>
            <person name="Luecker S."/>
            <person name="Lage O.M."/>
            <person name="Pohl T."/>
            <person name="Merkel B.J."/>
            <person name="Hornburger P."/>
            <person name="Mueller R.-W."/>
            <person name="Bruemmer F."/>
            <person name="Labrenz M."/>
            <person name="Spormann A.M."/>
            <person name="Op den Camp H."/>
            <person name="Overmann J."/>
            <person name="Amann R."/>
            <person name="Jetten M.S.M."/>
            <person name="Mascher T."/>
            <person name="Medema M.H."/>
            <person name="Devos D.P."/>
            <person name="Kaster A.-K."/>
            <person name="Ovreas L."/>
            <person name="Rohde M."/>
            <person name="Galperin M.Y."/>
            <person name="Jogler C."/>
        </authorList>
    </citation>
    <scope>NUCLEOTIDE SEQUENCE [LARGE SCALE GENOMIC DNA]</scope>
    <source>
        <strain evidence="3 4">UC8</strain>
    </source>
</reference>
<accession>A0A5B9QWC2</accession>
<keyword evidence="2" id="KW-0732">Signal</keyword>
<evidence type="ECO:0000256" key="1">
    <source>
        <dbReference type="SAM" id="MobiDB-lite"/>
    </source>
</evidence>
<evidence type="ECO:0000313" key="4">
    <source>
        <dbReference type="Proteomes" id="UP000325286"/>
    </source>
</evidence>
<protein>
    <recommendedName>
        <fullName evidence="5">IgA FC receptor</fullName>
    </recommendedName>
</protein>
<dbReference type="RefSeq" id="WP_148080580.1">
    <property type="nucleotide sequence ID" value="NZ_CP042914.1"/>
</dbReference>
<dbReference type="OrthoDB" id="291574at2"/>